<reference evidence="2" key="1">
    <citation type="submission" date="2022-11" db="UniProtKB">
        <authorList>
            <consortium name="WormBaseParasite"/>
        </authorList>
    </citation>
    <scope>IDENTIFICATION</scope>
</reference>
<evidence type="ECO:0000313" key="2">
    <source>
        <dbReference type="WBParaSite" id="nRc.2.0.1.t04229-RA"/>
    </source>
</evidence>
<sequence length="83" mass="8848">MQDQRRQEYLAQQKLNIRIKVRICFRLRNNIEKCKFSRPCVSAGSAVTSCAKPLEEVSGAGITVSAGTADGGSISGGCKGCVV</sequence>
<accession>A0A915HR66</accession>
<proteinExistence type="predicted"/>
<evidence type="ECO:0000313" key="1">
    <source>
        <dbReference type="Proteomes" id="UP000887565"/>
    </source>
</evidence>
<keyword evidence="1" id="KW-1185">Reference proteome</keyword>
<name>A0A915HR66_ROMCU</name>
<dbReference type="AlphaFoldDB" id="A0A915HR66"/>
<organism evidence="1 2">
    <name type="scientific">Romanomermis culicivorax</name>
    <name type="common">Nematode worm</name>
    <dbReference type="NCBI Taxonomy" id="13658"/>
    <lineage>
        <taxon>Eukaryota</taxon>
        <taxon>Metazoa</taxon>
        <taxon>Ecdysozoa</taxon>
        <taxon>Nematoda</taxon>
        <taxon>Enoplea</taxon>
        <taxon>Dorylaimia</taxon>
        <taxon>Mermithida</taxon>
        <taxon>Mermithoidea</taxon>
        <taxon>Mermithidae</taxon>
        <taxon>Romanomermis</taxon>
    </lineage>
</organism>
<dbReference type="Proteomes" id="UP000887565">
    <property type="component" value="Unplaced"/>
</dbReference>
<dbReference type="WBParaSite" id="nRc.2.0.1.t04229-RA">
    <property type="protein sequence ID" value="nRc.2.0.1.t04229-RA"/>
    <property type="gene ID" value="nRc.2.0.1.g04229"/>
</dbReference>
<protein>
    <submittedName>
        <fullName evidence="2">Uncharacterized protein</fullName>
    </submittedName>
</protein>